<reference evidence="3" key="1">
    <citation type="journal article" date="2019" name="Int. J. Syst. Evol. Microbiol.">
        <title>The Global Catalogue of Microorganisms (GCM) 10K type strain sequencing project: providing services to taxonomists for standard genome sequencing and annotation.</title>
        <authorList>
            <consortium name="The Broad Institute Genomics Platform"/>
            <consortium name="The Broad Institute Genome Sequencing Center for Infectious Disease"/>
            <person name="Wu L."/>
            <person name="Ma J."/>
        </authorList>
    </citation>
    <scope>NUCLEOTIDE SEQUENCE [LARGE SCALE GENOMIC DNA]</scope>
    <source>
        <strain evidence="3">CGMCC 4.7304</strain>
    </source>
</reference>
<keyword evidence="3" id="KW-1185">Reference proteome</keyword>
<comment type="caution">
    <text evidence="2">The sequence shown here is derived from an EMBL/GenBank/DDBJ whole genome shotgun (WGS) entry which is preliminary data.</text>
</comment>
<dbReference type="EMBL" id="JBHSIY010000029">
    <property type="protein sequence ID" value="MFC4869790.1"/>
    <property type="molecule type" value="Genomic_DNA"/>
</dbReference>
<protein>
    <submittedName>
        <fullName evidence="2">Uncharacterized protein</fullName>
    </submittedName>
</protein>
<evidence type="ECO:0000256" key="1">
    <source>
        <dbReference type="SAM" id="MobiDB-lite"/>
    </source>
</evidence>
<feature type="region of interest" description="Disordered" evidence="1">
    <location>
        <begin position="111"/>
        <end position="145"/>
    </location>
</feature>
<feature type="region of interest" description="Disordered" evidence="1">
    <location>
        <begin position="1"/>
        <end position="47"/>
    </location>
</feature>
<dbReference type="Proteomes" id="UP001595858">
    <property type="component" value="Unassembled WGS sequence"/>
</dbReference>
<organism evidence="2 3">
    <name type="scientific">Streptomonospora arabica</name>
    <dbReference type="NCBI Taxonomy" id="412417"/>
    <lineage>
        <taxon>Bacteria</taxon>
        <taxon>Bacillati</taxon>
        <taxon>Actinomycetota</taxon>
        <taxon>Actinomycetes</taxon>
        <taxon>Streptosporangiales</taxon>
        <taxon>Nocardiopsidaceae</taxon>
        <taxon>Streptomonospora</taxon>
    </lineage>
</organism>
<accession>A0ABV9STW1</accession>
<dbReference type="RefSeq" id="WP_344140845.1">
    <property type="nucleotide sequence ID" value="NZ_BAAAQI010000002.1"/>
</dbReference>
<name>A0ABV9STW1_9ACTN</name>
<evidence type="ECO:0000313" key="2">
    <source>
        <dbReference type="EMBL" id="MFC4869790.1"/>
    </source>
</evidence>
<sequence>MSGPAETLVAPRPSACTPIPPVPPPGTVDERDPGDPQARTRASGADRVSIGRRLVHDAGGAPLVIDWRARISAAFHRAGPDDPQGVVQRRRSGFSDDAELTAYADEHLAASGAAHDGVAGRRRADRPEKTWSARPKGAAPISCCA</sequence>
<proteinExistence type="predicted"/>
<gene>
    <name evidence="2" type="ORF">ACFPCZ_24435</name>
</gene>
<evidence type="ECO:0000313" key="3">
    <source>
        <dbReference type="Proteomes" id="UP001595858"/>
    </source>
</evidence>